<dbReference type="SUPFAM" id="SSF54909">
    <property type="entry name" value="Dimeric alpha+beta barrel"/>
    <property type="match status" value="1"/>
</dbReference>
<dbReference type="PANTHER" id="PTHR37828:SF1">
    <property type="entry name" value="YCII-RELATED DOMAIN-CONTAINING PROTEIN"/>
    <property type="match status" value="1"/>
</dbReference>
<comment type="caution">
    <text evidence="3">The sequence shown here is derived from an EMBL/GenBank/DDBJ whole genome shotgun (WGS) entry which is preliminary data.</text>
</comment>
<sequence>MADFAVLVTELDNSKRDQYFQDHMQYLDRLREQGIVLANGKFADGSLGLILFRAESQQVVEDLVNQSPFAVHGVRQFDVKEWPSKWAEGFGEQV</sequence>
<dbReference type="InterPro" id="IPR011008">
    <property type="entry name" value="Dimeric_a/b-barrel"/>
</dbReference>
<reference evidence="3 4" key="1">
    <citation type="submission" date="2019-02" db="EMBL/GenBank/DDBJ databases">
        <title>Paenibacillus sp. nov., isolated from surface-sterilized tissue of Thalictrum simplex L.</title>
        <authorList>
            <person name="Tuo L."/>
        </authorList>
    </citation>
    <scope>NUCLEOTIDE SEQUENCE [LARGE SCALE GENOMIC DNA]</scope>
    <source>
        <strain evidence="3 4">N2SHLJ1</strain>
    </source>
</reference>
<dbReference type="Pfam" id="PF03795">
    <property type="entry name" value="YCII"/>
    <property type="match status" value="1"/>
</dbReference>
<protein>
    <recommendedName>
        <fullName evidence="2">YCII-related domain-containing protein</fullName>
    </recommendedName>
</protein>
<name>A0A4Q9DFX3_9BACL</name>
<evidence type="ECO:0000313" key="4">
    <source>
        <dbReference type="Proteomes" id="UP000293142"/>
    </source>
</evidence>
<dbReference type="Proteomes" id="UP000293142">
    <property type="component" value="Unassembled WGS sequence"/>
</dbReference>
<dbReference type="OrthoDB" id="162319at2"/>
<dbReference type="RefSeq" id="WP_131017631.1">
    <property type="nucleotide sequence ID" value="NZ_SIRE01000029.1"/>
</dbReference>
<proteinExistence type="inferred from homology"/>
<dbReference type="AlphaFoldDB" id="A0A4Q9DFX3"/>
<comment type="similarity">
    <text evidence="1">Belongs to the YciI family.</text>
</comment>
<feature type="domain" description="YCII-related" evidence="2">
    <location>
        <begin position="4"/>
        <end position="82"/>
    </location>
</feature>
<gene>
    <name evidence="3" type="ORF">EYB31_32265</name>
</gene>
<evidence type="ECO:0000259" key="2">
    <source>
        <dbReference type="Pfam" id="PF03795"/>
    </source>
</evidence>
<keyword evidence="4" id="KW-1185">Reference proteome</keyword>
<dbReference type="InterPro" id="IPR005545">
    <property type="entry name" value="YCII"/>
</dbReference>
<accession>A0A4Q9DFX3</accession>
<organism evidence="3 4">
    <name type="scientific">Paenibacillus thalictri</name>
    <dbReference type="NCBI Taxonomy" id="2527873"/>
    <lineage>
        <taxon>Bacteria</taxon>
        <taxon>Bacillati</taxon>
        <taxon>Bacillota</taxon>
        <taxon>Bacilli</taxon>
        <taxon>Bacillales</taxon>
        <taxon>Paenibacillaceae</taxon>
        <taxon>Paenibacillus</taxon>
    </lineage>
</organism>
<dbReference type="EMBL" id="SIRE01000029">
    <property type="protein sequence ID" value="TBL70914.1"/>
    <property type="molecule type" value="Genomic_DNA"/>
</dbReference>
<dbReference type="PANTHER" id="PTHR37828">
    <property type="entry name" value="GSR2449 PROTEIN"/>
    <property type="match status" value="1"/>
</dbReference>
<evidence type="ECO:0000256" key="1">
    <source>
        <dbReference type="ARBA" id="ARBA00007689"/>
    </source>
</evidence>
<evidence type="ECO:0000313" key="3">
    <source>
        <dbReference type="EMBL" id="TBL70914.1"/>
    </source>
</evidence>
<dbReference type="Gene3D" id="3.30.70.1060">
    <property type="entry name" value="Dimeric alpha+beta barrel"/>
    <property type="match status" value="1"/>
</dbReference>